<dbReference type="EMBL" id="JAJATZ010000002">
    <property type="protein sequence ID" value="MCB5198500.1"/>
    <property type="molecule type" value="Genomic_DNA"/>
</dbReference>
<protein>
    <submittedName>
        <fullName evidence="2">Uncharacterized protein</fullName>
    </submittedName>
</protein>
<dbReference type="RefSeq" id="WP_226747429.1">
    <property type="nucleotide sequence ID" value="NZ_JAJATZ010000002.1"/>
</dbReference>
<evidence type="ECO:0000313" key="2">
    <source>
        <dbReference type="EMBL" id="MCB5198500.1"/>
    </source>
</evidence>
<dbReference type="Proteomes" id="UP001138961">
    <property type="component" value="Unassembled WGS sequence"/>
</dbReference>
<evidence type="ECO:0000313" key="3">
    <source>
        <dbReference type="Proteomes" id="UP001138961"/>
    </source>
</evidence>
<proteinExistence type="predicted"/>
<accession>A0ABS8BRY6</accession>
<name>A0ABS8BRY6_9RHOB</name>
<evidence type="ECO:0000256" key="1">
    <source>
        <dbReference type="SAM" id="MobiDB-lite"/>
    </source>
</evidence>
<reference evidence="2" key="1">
    <citation type="submission" date="2021-10" db="EMBL/GenBank/DDBJ databases">
        <title>Loktanella gaetbuli sp. nov., isolated from a tidal flat.</title>
        <authorList>
            <person name="Park S."/>
            <person name="Yoon J.-H."/>
        </authorList>
    </citation>
    <scope>NUCLEOTIDE SEQUENCE</scope>
    <source>
        <strain evidence="2">TSTF-M6</strain>
    </source>
</reference>
<comment type="caution">
    <text evidence="2">The sequence shown here is derived from an EMBL/GenBank/DDBJ whole genome shotgun (WGS) entry which is preliminary data.</text>
</comment>
<feature type="compositionally biased region" description="Basic residues" evidence="1">
    <location>
        <begin position="53"/>
        <end position="64"/>
    </location>
</feature>
<sequence>MTLIYFLATFGFLCALPAGALLSIVLTRREMAHVPGQKSSLAKDGPGPDLFARRPRHGAQAHHG</sequence>
<gene>
    <name evidence="2" type="ORF">LGQ03_04550</name>
</gene>
<keyword evidence="3" id="KW-1185">Reference proteome</keyword>
<organism evidence="2 3">
    <name type="scientific">Loktanella gaetbuli</name>
    <dbReference type="NCBI Taxonomy" id="2881335"/>
    <lineage>
        <taxon>Bacteria</taxon>
        <taxon>Pseudomonadati</taxon>
        <taxon>Pseudomonadota</taxon>
        <taxon>Alphaproteobacteria</taxon>
        <taxon>Rhodobacterales</taxon>
        <taxon>Roseobacteraceae</taxon>
        <taxon>Loktanella</taxon>
    </lineage>
</organism>
<feature type="region of interest" description="Disordered" evidence="1">
    <location>
        <begin position="35"/>
        <end position="64"/>
    </location>
</feature>